<dbReference type="InterPro" id="IPR000836">
    <property type="entry name" value="PRTase_dom"/>
</dbReference>
<accession>A0ABV6RBX3</accession>
<dbReference type="EMBL" id="JBHLSV010000012">
    <property type="protein sequence ID" value="MFC0674490.1"/>
    <property type="molecule type" value="Genomic_DNA"/>
</dbReference>
<dbReference type="RefSeq" id="WP_376980631.1">
    <property type="nucleotide sequence ID" value="NZ_JBHLSV010000012.1"/>
</dbReference>
<feature type="region of interest" description="Disordered" evidence="2">
    <location>
        <begin position="187"/>
        <end position="211"/>
    </location>
</feature>
<dbReference type="InterPro" id="IPR029057">
    <property type="entry name" value="PRTase-like"/>
</dbReference>
<sequence length="293" mass="30807">MSAGSPPLPPPRSPSAGGRSAGTASATGLLRRILFDTCALVLPLECPCGQEGTLLCPACRALLHQGAQEVQSVCDALQHVGAARVRELGPHAPAGVDYDALFPVLALGEYAGPLQRLVVEWKNRGAFHRTAQIADALAPVITALLAGKEPHEAVLVPVPSRLGSRIRRGEDHMRLLARELSQRTGVPVRALHGSLSGSQAGKGSRQRRHRRFRVAVLSRPRAPAERDGDRAPRVILLDDVVTTGATLRAVHEGAPWADRTLAAVVVASARWPAPPRPGSSAPTSTAAPGTSAR</sequence>
<evidence type="ECO:0000256" key="2">
    <source>
        <dbReference type="SAM" id="MobiDB-lite"/>
    </source>
</evidence>
<comment type="similarity">
    <text evidence="1">Belongs to the ComF/GntX family.</text>
</comment>
<feature type="region of interest" description="Disordered" evidence="2">
    <location>
        <begin position="1"/>
        <end position="23"/>
    </location>
</feature>
<feature type="compositionally biased region" description="Low complexity" evidence="2">
    <location>
        <begin position="14"/>
        <end position="23"/>
    </location>
</feature>
<feature type="region of interest" description="Disordered" evidence="2">
    <location>
        <begin position="271"/>
        <end position="293"/>
    </location>
</feature>
<protein>
    <submittedName>
        <fullName evidence="3">ComF family protein</fullName>
    </submittedName>
</protein>
<name>A0ABV6RBX3_9MICO</name>
<dbReference type="InterPro" id="IPR051910">
    <property type="entry name" value="ComF/GntX_DNA_util-trans"/>
</dbReference>
<dbReference type="Proteomes" id="UP001589793">
    <property type="component" value="Unassembled WGS sequence"/>
</dbReference>
<gene>
    <name evidence="3" type="ORF">ACFFF6_11040</name>
</gene>
<evidence type="ECO:0000256" key="1">
    <source>
        <dbReference type="ARBA" id="ARBA00008007"/>
    </source>
</evidence>
<feature type="compositionally biased region" description="Low complexity" evidence="2">
    <location>
        <begin position="278"/>
        <end position="293"/>
    </location>
</feature>
<keyword evidence="4" id="KW-1185">Reference proteome</keyword>
<dbReference type="PANTHER" id="PTHR47505">
    <property type="entry name" value="DNA UTILIZATION PROTEIN YHGH"/>
    <property type="match status" value="1"/>
</dbReference>
<evidence type="ECO:0000313" key="3">
    <source>
        <dbReference type="EMBL" id="MFC0674490.1"/>
    </source>
</evidence>
<dbReference type="PANTHER" id="PTHR47505:SF1">
    <property type="entry name" value="DNA UTILIZATION PROTEIN YHGH"/>
    <property type="match status" value="1"/>
</dbReference>
<reference evidence="3 4" key="1">
    <citation type="submission" date="2024-09" db="EMBL/GenBank/DDBJ databases">
        <authorList>
            <person name="Sun Q."/>
            <person name="Mori K."/>
        </authorList>
    </citation>
    <scope>NUCLEOTIDE SEQUENCE [LARGE SCALE GENOMIC DNA]</scope>
    <source>
        <strain evidence="3 4">CICC 10874</strain>
    </source>
</reference>
<evidence type="ECO:0000313" key="4">
    <source>
        <dbReference type="Proteomes" id="UP001589793"/>
    </source>
</evidence>
<feature type="compositionally biased region" description="Pro residues" evidence="2">
    <location>
        <begin position="1"/>
        <end position="13"/>
    </location>
</feature>
<organism evidence="3 4">
    <name type="scientific">Brachybacterium hainanense</name>
    <dbReference type="NCBI Taxonomy" id="1541174"/>
    <lineage>
        <taxon>Bacteria</taxon>
        <taxon>Bacillati</taxon>
        <taxon>Actinomycetota</taxon>
        <taxon>Actinomycetes</taxon>
        <taxon>Micrococcales</taxon>
        <taxon>Dermabacteraceae</taxon>
        <taxon>Brachybacterium</taxon>
    </lineage>
</organism>
<dbReference type="SUPFAM" id="SSF53271">
    <property type="entry name" value="PRTase-like"/>
    <property type="match status" value="1"/>
</dbReference>
<dbReference type="Gene3D" id="3.40.50.2020">
    <property type="match status" value="1"/>
</dbReference>
<dbReference type="CDD" id="cd06223">
    <property type="entry name" value="PRTases_typeI"/>
    <property type="match status" value="1"/>
</dbReference>
<proteinExistence type="inferred from homology"/>
<comment type="caution">
    <text evidence="3">The sequence shown here is derived from an EMBL/GenBank/DDBJ whole genome shotgun (WGS) entry which is preliminary data.</text>
</comment>